<evidence type="ECO:0000313" key="2">
    <source>
        <dbReference type="WBParaSite" id="Minc3s00496g13310"/>
    </source>
</evidence>
<evidence type="ECO:0000313" key="1">
    <source>
        <dbReference type="Proteomes" id="UP000887563"/>
    </source>
</evidence>
<keyword evidence="1" id="KW-1185">Reference proteome</keyword>
<dbReference type="Proteomes" id="UP000887563">
    <property type="component" value="Unplaced"/>
</dbReference>
<protein>
    <submittedName>
        <fullName evidence="2">Candidate secreted effector</fullName>
    </submittedName>
</protein>
<reference evidence="2" key="1">
    <citation type="submission" date="2022-11" db="UniProtKB">
        <authorList>
            <consortium name="WormBaseParasite"/>
        </authorList>
    </citation>
    <scope>IDENTIFICATION</scope>
</reference>
<sequence length="70" mass="7942">MSNKQLHVSFVILPTPIGLVPVFNLQFDGLSIFTHLDILSWDVFGVGHFRGFCSVGHFREGHFQARQKTN</sequence>
<dbReference type="AlphaFoldDB" id="A0A914LGJ4"/>
<accession>A0A914LGJ4</accession>
<name>A0A914LGJ4_MELIC</name>
<dbReference type="WBParaSite" id="Minc3s00496g13310">
    <property type="protein sequence ID" value="Minc3s00496g13310"/>
    <property type="gene ID" value="Minc3s00496g13310"/>
</dbReference>
<proteinExistence type="predicted"/>
<organism evidence="1 2">
    <name type="scientific">Meloidogyne incognita</name>
    <name type="common">Southern root-knot nematode worm</name>
    <name type="synonym">Oxyuris incognita</name>
    <dbReference type="NCBI Taxonomy" id="6306"/>
    <lineage>
        <taxon>Eukaryota</taxon>
        <taxon>Metazoa</taxon>
        <taxon>Ecdysozoa</taxon>
        <taxon>Nematoda</taxon>
        <taxon>Chromadorea</taxon>
        <taxon>Rhabditida</taxon>
        <taxon>Tylenchina</taxon>
        <taxon>Tylenchomorpha</taxon>
        <taxon>Tylenchoidea</taxon>
        <taxon>Meloidogynidae</taxon>
        <taxon>Meloidogyninae</taxon>
        <taxon>Meloidogyne</taxon>
        <taxon>Meloidogyne incognita group</taxon>
    </lineage>
</organism>